<dbReference type="PROSITE" id="PS51747">
    <property type="entry name" value="CYT_DCMP_DEAMINASES_2"/>
    <property type="match status" value="1"/>
</dbReference>
<dbReference type="GO" id="GO:0052717">
    <property type="term" value="F:tRNA-specific adenosine-34 deaminase activity"/>
    <property type="evidence" value="ECO:0007669"/>
    <property type="project" value="UniProtKB-EC"/>
</dbReference>
<dbReference type="KEGG" id="ehx:EMIHUDRAFT_104884"/>
<dbReference type="EnsemblProtists" id="EOD11121">
    <property type="protein sequence ID" value="EOD11121"/>
    <property type="gene ID" value="EMIHUDRAFT_104884"/>
</dbReference>
<evidence type="ECO:0000259" key="1">
    <source>
        <dbReference type="PROSITE" id="PS51747"/>
    </source>
</evidence>
<dbReference type="Proteomes" id="UP000013827">
    <property type="component" value="Unassembled WGS sequence"/>
</dbReference>
<organism evidence="2 3">
    <name type="scientific">Emiliania huxleyi (strain CCMP1516)</name>
    <dbReference type="NCBI Taxonomy" id="280463"/>
    <lineage>
        <taxon>Eukaryota</taxon>
        <taxon>Haptista</taxon>
        <taxon>Haptophyta</taxon>
        <taxon>Prymnesiophyceae</taxon>
        <taxon>Isochrysidales</taxon>
        <taxon>Noelaerhabdaceae</taxon>
        <taxon>Emiliania</taxon>
    </lineage>
</organism>
<sequence length="128" mass="13878">MAGEVVASARNRVEELQDASAHAEMLCMRAAAASHGGWRLNADAAGDPCPSTLYVTVEPCPMCYAALHGFRVERLVYGAPNDRLGAVEHPFHTLEVQGGVREEAAAELMRAFFRGRRRQPGWQEPSGG</sequence>
<dbReference type="RefSeq" id="XP_005763550.1">
    <property type="nucleotide sequence ID" value="XM_005763493.1"/>
</dbReference>
<dbReference type="PaxDb" id="2903-EOD11121"/>
<reference evidence="3" key="1">
    <citation type="journal article" date="2013" name="Nature">
        <title>Pan genome of the phytoplankton Emiliania underpins its global distribution.</title>
        <authorList>
            <person name="Read B.A."/>
            <person name="Kegel J."/>
            <person name="Klute M.J."/>
            <person name="Kuo A."/>
            <person name="Lefebvre S.C."/>
            <person name="Maumus F."/>
            <person name="Mayer C."/>
            <person name="Miller J."/>
            <person name="Monier A."/>
            <person name="Salamov A."/>
            <person name="Young J."/>
            <person name="Aguilar M."/>
            <person name="Claverie J.M."/>
            <person name="Frickenhaus S."/>
            <person name="Gonzalez K."/>
            <person name="Herman E.K."/>
            <person name="Lin Y.C."/>
            <person name="Napier J."/>
            <person name="Ogata H."/>
            <person name="Sarno A.F."/>
            <person name="Shmutz J."/>
            <person name="Schroeder D."/>
            <person name="de Vargas C."/>
            <person name="Verret F."/>
            <person name="von Dassow P."/>
            <person name="Valentin K."/>
            <person name="Van de Peer Y."/>
            <person name="Wheeler G."/>
            <person name="Dacks J.B."/>
            <person name="Delwiche C.F."/>
            <person name="Dyhrman S.T."/>
            <person name="Glockner G."/>
            <person name="John U."/>
            <person name="Richards T."/>
            <person name="Worden A.Z."/>
            <person name="Zhang X."/>
            <person name="Grigoriev I.V."/>
            <person name="Allen A.E."/>
            <person name="Bidle K."/>
            <person name="Borodovsky M."/>
            <person name="Bowler C."/>
            <person name="Brownlee C."/>
            <person name="Cock J.M."/>
            <person name="Elias M."/>
            <person name="Gladyshev V.N."/>
            <person name="Groth M."/>
            <person name="Guda C."/>
            <person name="Hadaegh A."/>
            <person name="Iglesias-Rodriguez M.D."/>
            <person name="Jenkins J."/>
            <person name="Jones B.M."/>
            <person name="Lawson T."/>
            <person name="Leese F."/>
            <person name="Lindquist E."/>
            <person name="Lobanov A."/>
            <person name="Lomsadze A."/>
            <person name="Malik S.B."/>
            <person name="Marsh M.E."/>
            <person name="Mackinder L."/>
            <person name="Mock T."/>
            <person name="Mueller-Roeber B."/>
            <person name="Pagarete A."/>
            <person name="Parker M."/>
            <person name="Probert I."/>
            <person name="Quesneville H."/>
            <person name="Raines C."/>
            <person name="Rensing S.A."/>
            <person name="Riano-Pachon D.M."/>
            <person name="Richier S."/>
            <person name="Rokitta S."/>
            <person name="Shiraiwa Y."/>
            <person name="Soanes D.M."/>
            <person name="van der Giezen M."/>
            <person name="Wahlund T.M."/>
            <person name="Williams B."/>
            <person name="Wilson W."/>
            <person name="Wolfe G."/>
            <person name="Wurch L.L."/>
        </authorList>
    </citation>
    <scope>NUCLEOTIDE SEQUENCE</scope>
</reference>
<dbReference type="OMA" id="VCENECK"/>
<dbReference type="PANTHER" id="PTHR11079:SF179">
    <property type="entry name" value="TRNA(ADENINE(34)) DEAMINASE, CHLOROPLASTIC"/>
    <property type="match status" value="1"/>
</dbReference>
<dbReference type="InterPro" id="IPR016193">
    <property type="entry name" value="Cytidine_deaminase-like"/>
</dbReference>
<dbReference type="InterPro" id="IPR002125">
    <property type="entry name" value="CMP_dCMP_dom"/>
</dbReference>
<dbReference type="GO" id="GO:0046872">
    <property type="term" value="F:metal ion binding"/>
    <property type="evidence" value="ECO:0007669"/>
    <property type="project" value="UniProtKB-KW"/>
</dbReference>
<proteinExistence type="predicted"/>
<dbReference type="eggNOG" id="KOG1018">
    <property type="taxonomic scope" value="Eukaryota"/>
</dbReference>
<protein>
    <recommendedName>
        <fullName evidence="1">CMP/dCMP-type deaminase domain-containing protein</fullName>
    </recommendedName>
</protein>
<evidence type="ECO:0000313" key="2">
    <source>
        <dbReference type="EnsemblProtists" id="EOD11121"/>
    </source>
</evidence>
<reference evidence="2" key="2">
    <citation type="submission" date="2024-10" db="UniProtKB">
        <authorList>
            <consortium name="EnsemblProtists"/>
        </authorList>
    </citation>
    <scope>IDENTIFICATION</scope>
</reference>
<dbReference type="STRING" id="2903.R1DJV7"/>
<dbReference type="GO" id="GO:0002100">
    <property type="term" value="P:tRNA wobble adenosine to inosine editing"/>
    <property type="evidence" value="ECO:0007669"/>
    <property type="project" value="InterPro"/>
</dbReference>
<dbReference type="CDD" id="cd01285">
    <property type="entry name" value="nucleoside_deaminase"/>
    <property type="match status" value="1"/>
</dbReference>
<accession>A0A0D3IIN6</accession>
<feature type="domain" description="CMP/dCMP-type deaminase" evidence="1">
    <location>
        <begin position="1"/>
        <end position="88"/>
    </location>
</feature>
<dbReference type="PANTHER" id="PTHR11079">
    <property type="entry name" value="CYTOSINE DEAMINASE FAMILY MEMBER"/>
    <property type="match status" value="1"/>
</dbReference>
<keyword evidence="3" id="KW-1185">Reference proteome</keyword>
<dbReference type="AlphaFoldDB" id="A0A0D3IIN6"/>
<dbReference type="GeneID" id="17257246"/>
<dbReference type="HOGENOM" id="CLU_025810_3_2_1"/>
<evidence type="ECO:0000313" key="3">
    <source>
        <dbReference type="Proteomes" id="UP000013827"/>
    </source>
</evidence>
<name>A0A0D3IIN6_EMIH1</name>
<dbReference type="SUPFAM" id="SSF53927">
    <property type="entry name" value="Cytidine deaminase-like"/>
    <property type="match status" value="1"/>
</dbReference>
<dbReference type="Gene3D" id="3.40.140.10">
    <property type="entry name" value="Cytidine Deaminase, domain 2"/>
    <property type="match status" value="1"/>
</dbReference>
<dbReference type="Pfam" id="PF00383">
    <property type="entry name" value="dCMP_cyt_deam_1"/>
    <property type="match status" value="1"/>
</dbReference>